<dbReference type="GeneID" id="98664223"/>
<evidence type="ECO:0000259" key="1">
    <source>
        <dbReference type="PROSITE" id="PS51186"/>
    </source>
</evidence>
<name>A0A1I3PY93_9RHOB</name>
<sequence>MKMDIVKDRSAQPVTEAAAQQMIETDRFVMRAPRLSDAGLLNMYASDSRVARNSRSLPHPMPPGATEAFVARAIKADAPEKVWILDGSDYGLSEVLGVISLKPLDRDQCEVAFWVAPSFWGTGLARTALKAMVAANPLGSKTMFAEIFQDNQASARVVTAAGFEYIGDAETYCVARGAQVPTWTYLRKL</sequence>
<dbReference type="OrthoDB" id="9804153at2"/>
<dbReference type="STRING" id="576117.SAMN04488138_103123"/>
<evidence type="ECO:0000313" key="3">
    <source>
        <dbReference type="Proteomes" id="UP000183299"/>
    </source>
</evidence>
<dbReference type="GO" id="GO:0016747">
    <property type="term" value="F:acyltransferase activity, transferring groups other than amino-acyl groups"/>
    <property type="evidence" value="ECO:0007669"/>
    <property type="project" value="InterPro"/>
</dbReference>
<evidence type="ECO:0000313" key="2">
    <source>
        <dbReference type="EMBL" id="SFJ26638.1"/>
    </source>
</evidence>
<accession>A0A1I3PY93</accession>
<dbReference type="PANTHER" id="PTHR43792">
    <property type="entry name" value="GNAT FAMILY, PUTATIVE (AFU_ORTHOLOGUE AFUA_3G00765)-RELATED-RELATED"/>
    <property type="match status" value="1"/>
</dbReference>
<dbReference type="Proteomes" id="UP000183299">
    <property type="component" value="Unassembled WGS sequence"/>
</dbReference>
<dbReference type="PROSITE" id="PS51186">
    <property type="entry name" value="GNAT"/>
    <property type="match status" value="1"/>
</dbReference>
<reference evidence="2 3" key="1">
    <citation type="submission" date="2016-10" db="EMBL/GenBank/DDBJ databases">
        <authorList>
            <person name="de Groot N.N."/>
        </authorList>
    </citation>
    <scope>NUCLEOTIDE SEQUENCE [LARGE SCALE GENOMIC DNA]</scope>
    <source>
        <strain evidence="2 3">CGMCC 1.8891</strain>
    </source>
</reference>
<dbReference type="EMBL" id="FORY01000003">
    <property type="protein sequence ID" value="SFJ26638.1"/>
    <property type="molecule type" value="Genomic_DNA"/>
</dbReference>
<dbReference type="RefSeq" id="WP_066607640.1">
    <property type="nucleotide sequence ID" value="NZ_FORY01000003.1"/>
</dbReference>
<organism evidence="2 3">
    <name type="scientific">Celeribacter halophilus</name>
    <dbReference type="NCBI Taxonomy" id="576117"/>
    <lineage>
        <taxon>Bacteria</taxon>
        <taxon>Pseudomonadati</taxon>
        <taxon>Pseudomonadota</taxon>
        <taxon>Alphaproteobacteria</taxon>
        <taxon>Rhodobacterales</taxon>
        <taxon>Roseobacteraceae</taxon>
        <taxon>Celeribacter</taxon>
    </lineage>
</organism>
<proteinExistence type="predicted"/>
<dbReference type="Pfam" id="PF13302">
    <property type="entry name" value="Acetyltransf_3"/>
    <property type="match status" value="1"/>
</dbReference>
<dbReference type="InterPro" id="IPR000182">
    <property type="entry name" value="GNAT_dom"/>
</dbReference>
<feature type="domain" description="N-acetyltransferase" evidence="1">
    <location>
        <begin position="94"/>
        <end position="189"/>
    </location>
</feature>
<dbReference type="PANTHER" id="PTHR43792:SF1">
    <property type="entry name" value="N-ACETYLTRANSFERASE DOMAIN-CONTAINING PROTEIN"/>
    <property type="match status" value="1"/>
</dbReference>
<dbReference type="SUPFAM" id="SSF55729">
    <property type="entry name" value="Acyl-CoA N-acyltransferases (Nat)"/>
    <property type="match status" value="1"/>
</dbReference>
<dbReference type="InterPro" id="IPR016181">
    <property type="entry name" value="Acyl_CoA_acyltransferase"/>
</dbReference>
<keyword evidence="3" id="KW-1185">Reference proteome</keyword>
<dbReference type="Gene3D" id="3.40.630.30">
    <property type="match status" value="1"/>
</dbReference>
<protein>
    <submittedName>
        <fullName evidence="2">Protein N-acetyltransferase, RimJ/RimL family</fullName>
    </submittedName>
</protein>
<keyword evidence="2" id="KW-0808">Transferase</keyword>
<gene>
    <name evidence="2" type="ORF">SAMN04488138_103123</name>
</gene>
<dbReference type="InterPro" id="IPR051531">
    <property type="entry name" value="N-acetyltransferase"/>
</dbReference>
<dbReference type="AlphaFoldDB" id="A0A1I3PY93"/>